<feature type="transmembrane region" description="Helical" evidence="6">
    <location>
        <begin position="149"/>
        <end position="170"/>
    </location>
</feature>
<dbReference type="AlphaFoldDB" id="A0AAD3CT30"/>
<gene>
    <name evidence="7" type="ORF">CTEN210_08162</name>
</gene>
<accession>A0AAD3CT30</accession>
<dbReference type="GO" id="GO:0012505">
    <property type="term" value="C:endomembrane system"/>
    <property type="evidence" value="ECO:0007669"/>
    <property type="project" value="UniProtKB-SubCell"/>
</dbReference>
<feature type="transmembrane region" description="Helical" evidence="6">
    <location>
        <begin position="310"/>
        <end position="329"/>
    </location>
</feature>
<dbReference type="GO" id="GO:0035435">
    <property type="term" value="P:phosphate ion transmembrane transport"/>
    <property type="evidence" value="ECO:0007669"/>
    <property type="project" value="TreeGrafter"/>
</dbReference>
<feature type="transmembrane region" description="Helical" evidence="6">
    <location>
        <begin position="127"/>
        <end position="143"/>
    </location>
</feature>
<evidence type="ECO:0000256" key="6">
    <source>
        <dbReference type="SAM" id="Phobius"/>
    </source>
</evidence>
<dbReference type="Pfam" id="PF07690">
    <property type="entry name" value="MFS_1"/>
    <property type="match status" value="1"/>
</dbReference>
<evidence type="ECO:0000256" key="1">
    <source>
        <dbReference type="ARBA" id="ARBA00004127"/>
    </source>
</evidence>
<evidence type="ECO:0000256" key="5">
    <source>
        <dbReference type="SAM" id="MobiDB-lite"/>
    </source>
</evidence>
<name>A0AAD3CT30_9STRA</name>
<comment type="subcellular location">
    <subcellularLocation>
        <location evidence="1">Endomembrane system</location>
        <topology evidence="1">Multi-pass membrane protein</topology>
    </subcellularLocation>
</comment>
<dbReference type="InterPro" id="IPR051337">
    <property type="entry name" value="OPA_Antiporter"/>
</dbReference>
<dbReference type="InterPro" id="IPR036259">
    <property type="entry name" value="MFS_trans_sf"/>
</dbReference>
<dbReference type="PANTHER" id="PTHR43826">
    <property type="entry name" value="GLUCOSE-6-PHOSPHATE EXCHANGER SLC37A4"/>
    <property type="match status" value="1"/>
</dbReference>
<evidence type="ECO:0000256" key="3">
    <source>
        <dbReference type="ARBA" id="ARBA00022989"/>
    </source>
</evidence>
<dbReference type="GO" id="GO:0016020">
    <property type="term" value="C:membrane"/>
    <property type="evidence" value="ECO:0007669"/>
    <property type="project" value="UniProtKB-ARBA"/>
</dbReference>
<evidence type="ECO:0000313" key="7">
    <source>
        <dbReference type="EMBL" id="GFH51686.1"/>
    </source>
</evidence>
<organism evidence="7 8">
    <name type="scientific">Chaetoceros tenuissimus</name>
    <dbReference type="NCBI Taxonomy" id="426638"/>
    <lineage>
        <taxon>Eukaryota</taxon>
        <taxon>Sar</taxon>
        <taxon>Stramenopiles</taxon>
        <taxon>Ochrophyta</taxon>
        <taxon>Bacillariophyta</taxon>
        <taxon>Coscinodiscophyceae</taxon>
        <taxon>Chaetocerotophycidae</taxon>
        <taxon>Chaetocerotales</taxon>
        <taxon>Chaetocerotaceae</taxon>
        <taxon>Chaetoceros</taxon>
    </lineage>
</organism>
<feature type="region of interest" description="Disordered" evidence="5">
    <location>
        <begin position="1"/>
        <end position="26"/>
    </location>
</feature>
<feature type="transmembrane region" description="Helical" evidence="6">
    <location>
        <begin position="412"/>
        <end position="431"/>
    </location>
</feature>
<keyword evidence="8" id="KW-1185">Reference proteome</keyword>
<dbReference type="GO" id="GO:0061513">
    <property type="term" value="F:glucose 6-phosphate:phosphate antiporter activity"/>
    <property type="evidence" value="ECO:0007669"/>
    <property type="project" value="TreeGrafter"/>
</dbReference>
<keyword evidence="3 6" id="KW-1133">Transmembrane helix</keyword>
<evidence type="ECO:0000313" key="8">
    <source>
        <dbReference type="Proteomes" id="UP001054902"/>
    </source>
</evidence>
<dbReference type="PANTHER" id="PTHR43826:SF8">
    <property type="entry name" value="MAJOR FACILITATOR SUPERFAMILY (MFS) PROFILE DOMAIN-CONTAINING PROTEIN"/>
    <property type="match status" value="1"/>
</dbReference>
<evidence type="ECO:0000256" key="2">
    <source>
        <dbReference type="ARBA" id="ARBA00022692"/>
    </source>
</evidence>
<feature type="transmembrane region" description="Helical" evidence="6">
    <location>
        <begin position="272"/>
        <end position="290"/>
    </location>
</feature>
<keyword evidence="2 6" id="KW-0812">Transmembrane</keyword>
<evidence type="ECO:0000256" key="4">
    <source>
        <dbReference type="ARBA" id="ARBA00023136"/>
    </source>
</evidence>
<dbReference type="InterPro" id="IPR011701">
    <property type="entry name" value="MFS"/>
</dbReference>
<feature type="transmembrane region" description="Helical" evidence="6">
    <location>
        <begin position="211"/>
        <end position="231"/>
    </location>
</feature>
<comment type="caution">
    <text evidence="7">The sequence shown here is derived from an EMBL/GenBank/DDBJ whole genome shotgun (WGS) entry which is preliminary data.</text>
</comment>
<dbReference type="Gene3D" id="1.20.1250.20">
    <property type="entry name" value="MFS general substrate transporter like domains"/>
    <property type="match status" value="1"/>
</dbReference>
<feature type="transmembrane region" description="Helical" evidence="6">
    <location>
        <begin position="375"/>
        <end position="400"/>
    </location>
</feature>
<feature type="transmembrane region" description="Helical" evidence="6">
    <location>
        <begin position="443"/>
        <end position="462"/>
    </location>
</feature>
<feature type="transmembrane region" description="Helical" evidence="6">
    <location>
        <begin position="182"/>
        <end position="205"/>
    </location>
</feature>
<dbReference type="EMBL" id="BLLK01000045">
    <property type="protein sequence ID" value="GFH51686.1"/>
    <property type="molecule type" value="Genomic_DNA"/>
</dbReference>
<feature type="transmembrane region" description="Helical" evidence="6">
    <location>
        <begin position="59"/>
        <end position="81"/>
    </location>
</feature>
<sequence>MKATPSHTRAQREPVPRIQPLKQSSRANYINDLPIPVEQSSSTLLQKAKQKAKDKDASLILPYACTQFALTIPVLLIPIIAGDLAGTSGNTAQIVGSIVSLSTLGAGIGKVVNGFVCQSLGGRKSGMLYLLGLSAFSFMLATTNSLHGYAIAGMEFCASMMWTAMTVLFSEKYDSDAAKFSSGIMTLSLASTTGTLVAKFLGGALLSQFHWRQVCLLSAFVAALGSSILFLNRDANSNIINDGANSRKISVEIEKTNPPSISSIFASIKNVVGRKMFLAIAFAKFTLFIVRQCDKILGTYIIDVTDLPKYLAGSLTSSVTLGFVFGLVSGGKVHDLESAKEKKSFIGKRYALGVSSCLGLAFCATKMAGAMFSPLGLAAAITVTSGLLAASIGFQFYQLVPMYAPTFGKDKAVFISFCDAFGFLMLSPFWSSVGKIVDTFDNGWTLTWLGIAGFLAAGGSIMTRNLEKIMRLEDKKEN</sequence>
<feature type="transmembrane region" description="Helical" evidence="6">
    <location>
        <begin position="93"/>
        <end position="115"/>
    </location>
</feature>
<proteinExistence type="predicted"/>
<feature type="transmembrane region" description="Helical" evidence="6">
    <location>
        <begin position="350"/>
        <end position="369"/>
    </location>
</feature>
<reference evidence="7 8" key="1">
    <citation type="journal article" date="2021" name="Sci. Rep.">
        <title>The genome of the diatom Chaetoceros tenuissimus carries an ancient integrated fragment of an extant virus.</title>
        <authorList>
            <person name="Hongo Y."/>
            <person name="Kimura K."/>
            <person name="Takaki Y."/>
            <person name="Yoshida Y."/>
            <person name="Baba S."/>
            <person name="Kobayashi G."/>
            <person name="Nagasaki K."/>
            <person name="Hano T."/>
            <person name="Tomaru Y."/>
        </authorList>
    </citation>
    <scope>NUCLEOTIDE SEQUENCE [LARGE SCALE GENOMIC DNA]</scope>
    <source>
        <strain evidence="7 8">NIES-3715</strain>
    </source>
</reference>
<keyword evidence="4 6" id="KW-0472">Membrane</keyword>
<dbReference type="Proteomes" id="UP001054902">
    <property type="component" value="Unassembled WGS sequence"/>
</dbReference>
<dbReference type="SUPFAM" id="SSF103473">
    <property type="entry name" value="MFS general substrate transporter"/>
    <property type="match status" value="1"/>
</dbReference>
<protein>
    <submittedName>
        <fullName evidence="7">Uncharacterized protein</fullName>
    </submittedName>
</protein>